<dbReference type="GO" id="GO:0016020">
    <property type="term" value="C:membrane"/>
    <property type="evidence" value="ECO:0007669"/>
    <property type="project" value="InterPro"/>
</dbReference>
<proteinExistence type="predicted"/>
<protein>
    <recommendedName>
        <fullName evidence="3">Frizzled/Smoothened 7TM domain-containing protein</fullName>
    </recommendedName>
</protein>
<dbReference type="Gene3D" id="1.20.1070.10">
    <property type="entry name" value="Rhodopsin 7-helix transmembrane proteins"/>
    <property type="match status" value="1"/>
</dbReference>
<dbReference type="Proteomes" id="UP000075885">
    <property type="component" value="Unassembled WGS sequence"/>
</dbReference>
<name>A0A182P690_9DIPT</name>
<keyword evidence="2" id="KW-0472">Membrane</keyword>
<organism evidence="4 5">
    <name type="scientific">Anopheles epiroticus</name>
    <dbReference type="NCBI Taxonomy" id="199890"/>
    <lineage>
        <taxon>Eukaryota</taxon>
        <taxon>Metazoa</taxon>
        <taxon>Ecdysozoa</taxon>
        <taxon>Arthropoda</taxon>
        <taxon>Hexapoda</taxon>
        <taxon>Insecta</taxon>
        <taxon>Pterygota</taxon>
        <taxon>Neoptera</taxon>
        <taxon>Endopterygota</taxon>
        <taxon>Diptera</taxon>
        <taxon>Nematocera</taxon>
        <taxon>Culicoidea</taxon>
        <taxon>Culicidae</taxon>
        <taxon>Anophelinae</taxon>
        <taxon>Anopheles</taxon>
    </lineage>
</organism>
<feature type="domain" description="Frizzled/Smoothened 7TM" evidence="3">
    <location>
        <begin position="22"/>
        <end position="88"/>
    </location>
</feature>
<keyword evidence="2" id="KW-0812">Transmembrane</keyword>
<dbReference type="VEuPathDB" id="VectorBase:AEPI002438"/>
<feature type="transmembrane region" description="Helical" evidence="2">
    <location>
        <begin position="59"/>
        <end position="81"/>
    </location>
</feature>
<reference evidence="5" key="1">
    <citation type="submission" date="2013-03" db="EMBL/GenBank/DDBJ databases">
        <title>The Genome Sequence of Anopheles epiroticus epiroticus2.</title>
        <authorList>
            <consortium name="The Broad Institute Genomics Platform"/>
            <person name="Neafsey D.E."/>
            <person name="Howell P."/>
            <person name="Walker B."/>
            <person name="Young S.K."/>
            <person name="Zeng Q."/>
            <person name="Gargeya S."/>
            <person name="Fitzgerald M."/>
            <person name="Haas B."/>
            <person name="Abouelleil A."/>
            <person name="Allen A.W."/>
            <person name="Alvarado L."/>
            <person name="Arachchi H.M."/>
            <person name="Berlin A.M."/>
            <person name="Chapman S.B."/>
            <person name="Gainer-Dewar J."/>
            <person name="Goldberg J."/>
            <person name="Griggs A."/>
            <person name="Gujja S."/>
            <person name="Hansen M."/>
            <person name="Howarth C."/>
            <person name="Imamovic A."/>
            <person name="Ireland A."/>
            <person name="Larimer J."/>
            <person name="McCowan C."/>
            <person name="Murphy C."/>
            <person name="Pearson M."/>
            <person name="Poon T.W."/>
            <person name="Priest M."/>
            <person name="Roberts A."/>
            <person name="Saif S."/>
            <person name="Shea T."/>
            <person name="Sisk P."/>
            <person name="Sykes S."/>
            <person name="Wortman J."/>
            <person name="Nusbaum C."/>
            <person name="Birren B."/>
        </authorList>
    </citation>
    <scope>NUCLEOTIDE SEQUENCE [LARGE SCALE GENOMIC DNA]</scope>
    <source>
        <strain evidence="5">Epiroticus2</strain>
    </source>
</reference>
<evidence type="ECO:0000259" key="3">
    <source>
        <dbReference type="Pfam" id="PF01534"/>
    </source>
</evidence>
<dbReference type="GO" id="GO:0007166">
    <property type="term" value="P:cell surface receptor signaling pathway"/>
    <property type="evidence" value="ECO:0007669"/>
    <property type="project" value="InterPro"/>
</dbReference>
<evidence type="ECO:0000256" key="2">
    <source>
        <dbReference type="SAM" id="Phobius"/>
    </source>
</evidence>
<reference evidence="4" key="2">
    <citation type="submission" date="2020-05" db="UniProtKB">
        <authorList>
            <consortium name="EnsemblMetazoa"/>
        </authorList>
    </citation>
    <scope>IDENTIFICATION</scope>
    <source>
        <strain evidence="4">Epiroticus2</strain>
    </source>
</reference>
<evidence type="ECO:0000256" key="1">
    <source>
        <dbReference type="ARBA" id="ARBA00023170"/>
    </source>
</evidence>
<dbReference type="AlphaFoldDB" id="A0A182P690"/>
<keyword evidence="2" id="KW-1133">Transmembrane helix</keyword>
<evidence type="ECO:0000313" key="4">
    <source>
        <dbReference type="EnsemblMetazoa" id="AEPI002438-PA"/>
    </source>
</evidence>
<dbReference type="STRING" id="199890.A0A182P690"/>
<sequence>MGDPLPVHLGENFYVCFLDLGWAILCLRWSKSVRRLLGTDLTSPADLHAEKPNSSHDTLFQLAAWGIPAILTVIVLVARLVDADELFALSLIV</sequence>
<keyword evidence="1" id="KW-0675">Receptor</keyword>
<accession>A0A182P690</accession>
<dbReference type="InterPro" id="IPR000539">
    <property type="entry name" value="Frizzled/Smoothened_7TM"/>
</dbReference>
<dbReference type="Pfam" id="PF01534">
    <property type="entry name" value="Frizzled"/>
    <property type="match status" value="1"/>
</dbReference>
<dbReference type="EnsemblMetazoa" id="AEPI002438-RA">
    <property type="protein sequence ID" value="AEPI002438-PA"/>
    <property type="gene ID" value="AEPI002438"/>
</dbReference>
<evidence type="ECO:0000313" key="5">
    <source>
        <dbReference type="Proteomes" id="UP000075885"/>
    </source>
</evidence>
<keyword evidence="5" id="KW-1185">Reference proteome</keyword>